<dbReference type="Pfam" id="PF01161">
    <property type="entry name" value="PBP"/>
    <property type="match status" value="1"/>
</dbReference>
<gene>
    <name evidence="1" type="ORF">AGERDE_LOCUS6123</name>
</gene>
<dbReference type="OrthoDB" id="10251855at2759"/>
<dbReference type="Proteomes" id="UP000789831">
    <property type="component" value="Unassembled WGS sequence"/>
</dbReference>
<evidence type="ECO:0000313" key="1">
    <source>
        <dbReference type="EMBL" id="CAG8539725.1"/>
    </source>
</evidence>
<accession>A0A9N9ATL3</accession>
<dbReference type="InterPro" id="IPR008914">
    <property type="entry name" value="PEBP"/>
</dbReference>
<name>A0A9N9ATL3_9GLOM</name>
<dbReference type="SUPFAM" id="SSF49777">
    <property type="entry name" value="PEBP-like"/>
    <property type="match status" value="1"/>
</dbReference>
<evidence type="ECO:0000313" key="2">
    <source>
        <dbReference type="Proteomes" id="UP000789831"/>
    </source>
</evidence>
<sequence>MSSIEFAEAWMSLYRNCSFAAPLFGKHYYFFKLYALENTLNLPAGASKKQVEQAIKNHIIAELAEGIS</sequence>
<reference evidence="1" key="1">
    <citation type="submission" date="2021-06" db="EMBL/GenBank/DDBJ databases">
        <authorList>
            <person name="Kallberg Y."/>
            <person name="Tangrot J."/>
            <person name="Rosling A."/>
        </authorList>
    </citation>
    <scope>NUCLEOTIDE SEQUENCE</scope>
    <source>
        <strain evidence="1">MT106</strain>
    </source>
</reference>
<dbReference type="EMBL" id="CAJVPL010000911">
    <property type="protein sequence ID" value="CAG8539725.1"/>
    <property type="molecule type" value="Genomic_DNA"/>
</dbReference>
<dbReference type="AlphaFoldDB" id="A0A9N9ATL3"/>
<keyword evidence="2" id="KW-1185">Reference proteome</keyword>
<dbReference type="InterPro" id="IPR036610">
    <property type="entry name" value="PEBP-like_sf"/>
</dbReference>
<proteinExistence type="predicted"/>
<dbReference type="Gene3D" id="3.90.280.10">
    <property type="entry name" value="PEBP-like"/>
    <property type="match status" value="1"/>
</dbReference>
<protein>
    <submittedName>
        <fullName evidence="1">986_t:CDS:1</fullName>
    </submittedName>
</protein>
<organism evidence="1 2">
    <name type="scientific">Ambispora gerdemannii</name>
    <dbReference type="NCBI Taxonomy" id="144530"/>
    <lineage>
        <taxon>Eukaryota</taxon>
        <taxon>Fungi</taxon>
        <taxon>Fungi incertae sedis</taxon>
        <taxon>Mucoromycota</taxon>
        <taxon>Glomeromycotina</taxon>
        <taxon>Glomeromycetes</taxon>
        <taxon>Archaeosporales</taxon>
        <taxon>Ambisporaceae</taxon>
        <taxon>Ambispora</taxon>
    </lineage>
</organism>
<comment type="caution">
    <text evidence="1">The sequence shown here is derived from an EMBL/GenBank/DDBJ whole genome shotgun (WGS) entry which is preliminary data.</text>
</comment>